<organism evidence="1 2">
    <name type="scientific">Arachis hypogaea</name>
    <name type="common">Peanut</name>
    <dbReference type="NCBI Taxonomy" id="3818"/>
    <lineage>
        <taxon>Eukaryota</taxon>
        <taxon>Viridiplantae</taxon>
        <taxon>Streptophyta</taxon>
        <taxon>Embryophyta</taxon>
        <taxon>Tracheophyta</taxon>
        <taxon>Spermatophyta</taxon>
        <taxon>Magnoliopsida</taxon>
        <taxon>eudicotyledons</taxon>
        <taxon>Gunneridae</taxon>
        <taxon>Pentapetalae</taxon>
        <taxon>rosids</taxon>
        <taxon>fabids</taxon>
        <taxon>Fabales</taxon>
        <taxon>Fabaceae</taxon>
        <taxon>Papilionoideae</taxon>
        <taxon>50 kb inversion clade</taxon>
        <taxon>dalbergioids sensu lato</taxon>
        <taxon>Dalbergieae</taxon>
        <taxon>Pterocarpus clade</taxon>
        <taxon>Arachis</taxon>
    </lineage>
</organism>
<sequence length="85" mass="9413">MILQHTHTCTDWDQHTLRNGPALAPQANDNDSVTCIKCGNSMNKELKIMVNDSSSEVTHHHEDGAFVKGEAMHCLTSGHQDPIYV</sequence>
<gene>
    <name evidence="1" type="ORF">Ahy_B05g074960</name>
</gene>
<dbReference type="Proteomes" id="UP000289738">
    <property type="component" value="Chromosome B05"/>
</dbReference>
<protein>
    <submittedName>
        <fullName evidence="1">Uncharacterized protein</fullName>
    </submittedName>
</protein>
<comment type="caution">
    <text evidence="1">The sequence shown here is derived from an EMBL/GenBank/DDBJ whole genome shotgun (WGS) entry which is preliminary data.</text>
</comment>
<keyword evidence="2" id="KW-1185">Reference proteome</keyword>
<name>A0A444Z070_ARAHY</name>
<dbReference type="AlphaFoldDB" id="A0A444Z070"/>
<reference evidence="1 2" key="1">
    <citation type="submission" date="2019-01" db="EMBL/GenBank/DDBJ databases">
        <title>Sequencing of cultivated peanut Arachis hypogaea provides insights into genome evolution and oil improvement.</title>
        <authorList>
            <person name="Chen X."/>
        </authorList>
    </citation>
    <scope>NUCLEOTIDE SEQUENCE [LARGE SCALE GENOMIC DNA]</scope>
    <source>
        <strain evidence="2">cv. Fuhuasheng</strain>
        <tissue evidence="1">Leaves</tissue>
    </source>
</reference>
<evidence type="ECO:0000313" key="1">
    <source>
        <dbReference type="EMBL" id="RYR07581.1"/>
    </source>
</evidence>
<proteinExistence type="predicted"/>
<accession>A0A444Z070</accession>
<evidence type="ECO:0000313" key="2">
    <source>
        <dbReference type="Proteomes" id="UP000289738"/>
    </source>
</evidence>
<dbReference type="EMBL" id="SDMP01000015">
    <property type="protein sequence ID" value="RYR07581.1"/>
    <property type="molecule type" value="Genomic_DNA"/>
</dbReference>